<evidence type="ECO:0000313" key="1">
    <source>
        <dbReference type="EMBL" id="SDJ62800.1"/>
    </source>
</evidence>
<organism evidence="1 2">
    <name type="scientific">Halovenus aranensis</name>
    <dbReference type="NCBI Taxonomy" id="890420"/>
    <lineage>
        <taxon>Archaea</taxon>
        <taxon>Methanobacteriati</taxon>
        <taxon>Methanobacteriota</taxon>
        <taxon>Stenosarchaea group</taxon>
        <taxon>Halobacteria</taxon>
        <taxon>Halobacteriales</taxon>
        <taxon>Haloarculaceae</taxon>
        <taxon>Halovenus</taxon>
    </lineage>
</organism>
<evidence type="ECO:0000313" key="2">
    <source>
        <dbReference type="Proteomes" id="UP000198856"/>
    </source>
</evidence>
<dbReference type="RefSeq" id="WP_092701504.1">
    <property type="nucleotide sequence ID" value="NZ_FNFC01000006.1"/>
</dbReference>
<proteinExistence type="predicted"/>
<reference evidence="1 2" key="1">
    <citation type="submission" date="2016-10" db="EMBL/GenBank/DDBJ databases">
        <authorList>
            <person name="de Groot N.N."/>
        </authorList>
    </citation>
    <scope>NUCLEOTIDE SEQUENCE [LARGE SCALE GENOMIC DNA]</scope>
    <source>
        <strain evidence="1 2">IBRC-M10015</strain>
    </source>
</reference>
<keyword evidence="2" id="KW-1185">Reference proteome</keyword>
<sequence length="179" mass="20093">MSGYDPDAEVIGKYILAFIESAGEVSPVFESKVRSKFEENTGEIRPDEWYTAEDVKRTYESILADVGPKTMKNGGIETAKALPFEEDNSVAEALDLLCEEHTSSEVYRNTASRQPAGQYTYEVNGRSAHLGATEDYPYTKPFVEGIYRGLIRKYGTGATPEFEETTPRPDEGFAWHVEW</sequence>
<name>A0A1G8VCE1_9EURY</name>
<protein>
    <submittedName>
        <fullName evidence="1">Uncharacterized protein</fullName>
    </submittedName>
</protein>
<dbReference type="EMBL" id="FNFC01000006">
    <property type="protein sequence ID" value="SDJ62800.1"/>
    <property type="molecule type" value="Genomic_DNA"/>
</dbReference>
<gene>
    <name evidence="1" type="ORF">SAMN05216226_10687</name>
</gene>
<accession>A0A1G8VCE1</accession>
<dbReference type="AlphaFoldDB" id="A0A1G8VCE1"/>
<dbReference type="Proteomes" id="UP000198856">
    <property type="component" value="Unassembled WGS sequence"/>
</dbReference>